<sequence length="145" mass="16024">MEAMETKSELRPKRSFNGRLLRKSWACFREVRMARNMIRAVTEKQSPIREAMAKASNAGCPSSSGFPLSVPPGTVLEVAKETPAISAATTEQEFDVSFNHSELSFTRSLCFCLKISPAVLSSLLVLNVKCSGTRALMYCIKNFKP</sequence>
<accession>A0A151T1M9</accession>
<evidence type="ECO:0000313" key="1">
    <source>
        <dbReference type="EMBL" id="KYP60929.1"/>
    </source>
</evidence>
<dbReference type="Proteomes" id="UP000075243">
    <property type="component" value="Chromosome 9"/>
</dbReference>
<keyword evidence="2" id="KW-1185">Reference proteome</keyword>
<dbReference type="OMA" id="ASNAGCP"/>
<reference evidence="1 2" key="1">
    <citation type="journal article" date="2012" name="Nat. Biotechnol.">
        <title>Draft genome sequence of pigeonpea (Cajanus cajan), an orphan legume crop of resource-poor farmers.</title>
        <authorList>
            <person name="Varshney R.K."/>
            <person name="Chen W."/>
            <person name="Li Y."/>
            <person name="Bharti A.K."/>
            <person name="Saxena R.K."/>
            <person name="Schlueter J.A."/>
            <person name="Donoghue M.T."/>
            <person name="Azam S."/>
            <person name="Fan G."/>
            <person name="Whaley A.M."/>
            <person name="Farmer A.D."/>
            <person name="Sheridan J."/>
            <person name="Iwata A."/>
            <person name="Tuteja R."/>
            <person name="Penmetsa R.V."/>
            <person name="Wu W."/>
            <person name="Upadhyaya H.D."/>
            <person name="Yang S.P."/>
            <person name="Shah T."/>
            <person name="Saxena K.B."/>
            <person name="Michael T."/>
            <person name="McCombie W.R."/>
            <person name="Yang B."/>
            <person name="Zhang G."/>
            <person name="Yang H."/>
            <person name="Wang J."/>
            <person name="Spillane C."/>
            <person name="Cook D.R."/>
            <person name="May G.D."/>
            <person name="Xu X."/>
            <person name="Jackson S.A."/>
        </authorList>
    </citation>
    <scope>NUCLEOTIDE SEQUENCE [LARGE SCALE GENOMIC DNA]</scope>
    <source>
        <strain evidence="2">cv. Asha</strain>
    </source>
</reference>
<dbReference type="Gramene" id="C.cajan_22680.t">
    <property type="protein sequence ID" value="C.cajan_22680.t.cds1"/>
    <property type="gene ID" value="C.cajan_22680"/>
</dbReference>
<protein>
    <submittedName>
        <fullName evidence="1">Uncharacterized protein</fullName>
    </submittedName>
</protein>
<organism evidence="1 2">
    <name type="scientific">Cajanus cajan</name>
    <name type="common">Pigeon pea</name>
    <name type="synonym">Cajanus indicus</name>
    <dbReference type="NCBI Taxonomy" id="3821"/>
    <lineage>
        <taxon>Eukaryota</taxon>
        <taxon>Viridiplantae</taxon>
        <taxon>Streptophyta</taxon>
        <taxon>Embryophyta</taxon>
        <taxon>Tracheophyta</taxon>
        <taxon>Spermatophyta</taxon>
        <taxon>Magnoliopsida</taxon>
        <taxon>eudicotyledons</taxon>
        <taxon>Gunneridae</taxon>
        <taxon>Pentapetalae</taxon>
        <taxon>rosids</taxon>
        <taxon>fabids</taxon>
        <taxon>Fabales</taxon>
        <taxon>Fabaceae</taxon>
        <taxon>Papilionoideae</taxon>
        <taxon>50 kb inversion clade</taxon>
        <taxon>NPAAA clade</taxon>
        <taxon>indigoferoid/millettioid clade</taxon>
        <taxon>Phaseoleae</taxon>
        <taxon>Cajanus</taxon>
    </lineage>
</organism>
<proteinExistence type="predicted"/>
<gene>
    <name evidence="1" type="ORF">KK1_023349</name>
</gene>
<name>A0A151T1M9_CAJCA</name>
<dbReference type="EMBL" id="CM003611">
    <property type="protein sequence ID" value="KYP60929.1"/>
    <property type="molecule type" value="Genomic_DNA"/>
</dbReference>
<evidence type="ECO:0000313" key="2">
    <source>
        <dbReference type="Proteomes" id="UP000075243"/>
    </source>
</evidence>
<dbReference type="AlphaFoldDB" id="A0A151T1M9"/>